<name>A0ABC9SQ54_BACCE</name>
<proteinExistence type="predicted"/>
<gene>
    <name evidence="1" type="ORF">IAY_06396</name>
</gene>
<dbReference type="EMBL" id="AHCJ01000090">
    <property type="protein sequence ID" value="EOQ57615.1"/>
    <property type="molecule type" value="Genomic_DNA"/>
</dbReference>
<dbReference type="Proteomes" id="UP000014060">
    <property type="component" value="Unassembled WGS sequence"/>
</dbReference>
<accession>A0ABC9SQ54</accession>
<protein>
    <submittedName>
        <fullName evidence="1">Uncharacterized protein</fullName>
    </submittedName>
</protein>
<sequence length="107" mass="12124">MLKVGMGTMATKREQLAYMVGLMSYSGKSGLEAAYEYGKQNGISANLHEGKEQAFFENQNHSAEWLMGQVMVLHEYMQSGNYDMNAYLITFHSISNRSMELLRKGEL</sequence>
<reference evidence="1 2" key="1">
    <citation type="submission" date="2013-01" db="EMBL/GenBank/DDBJ databases">
        <title>The Genome Sequence of Bacillus cereus TIAC219.</title>
        <authorList>
            <consortium name="The Broad Institute Genome Sequencing Platform"/>
            <consortium name="The Broad Institute Genome Sequencing Center for Infectious Disease"/>
            <person name="Feldgarden M."/>
            <person name="Van der Auwera G.A."/>
            <person name="Mahillon J."/>
            <person name="Duprez V."/>
            <person name="Timmery S."/>
            <person name="Mattelet C."/>
            <person name="Dierick K."/>
            <person name="Sun M."/>
            <person name="Yu Z."/>
            <person name="Zhu L."/>
            <person name="Hu X."/>
            <person name="Shank E.B."/>
            <person name="Swiecicka I."/>
            <person name="Hansen B.M."/>
            <person name="Andrup L."/>
            <person name="Walker B."/>
            <person name="Young S.K."/>
            <person name="Zeng Q."/>
            <person name="Gargeya S."/>
            <person name="Fitzgerald M."/>
            <person name="Haas B."/>
            <person name="Abouelleil A."/>
            <person name="Alvarado L."/>
            <person name="Arachchi H.M."/>
            <person name="Berlin A.M."/>
            <person name="Chapman S.B."/>
            <person name="Dewar J."/>
            <person name="Goldberg J."/>
            <person name="Griggs A."/>
            <person name="Gujja S."/>
            <person name="Hansen M."/>
            <person name="Howarth C."/>
            <person name="Imamovic A."/>
            <person name="Larimer J."/>
            <person name="McCowan C."/>
            <person name="Murphy C."/>
            <person name="Neiman D."/>
            <person name="Pearson M."/>
            <person name="Priest M."/>
            <person name="Roberts A."/>
            <person name="Saif S."/>
            <person name="Shea T."/>
            <person name="Sisk P."/>
            <person name="Sykes S."/>
            <person name="Wortman J."/>
            <person name="Nusbaum C."/>
            <person name="Birren B."/>
        </authorList>
    </citation>
    <scope>NUCLEOTIDE SEQUENCE [LARGE SCALE GENOMIC DNA]</scope>
    <source>
        <strain evidence="1 2">TIAC219</strain>
    </source>
</reference>
<evidence type="ECO:0000313" key="2">
    <source>
        <dbReference type="Proteomes" id="UP000014060"/>
    </source>
</evidence>
<organism evidence="1 2">
    <name type="scientific">Bacillus cereus TIAC219</name>
    <dbReference type="NCBI Taxonomy" id="718222"/>
    <lineage>
        <taxon>Bacteria</taxon>
        <taxon>Bacillati</taxon>
        <taxon>Bacillota</taxon>
        <taxon>Bacilli</taxon>
        <taxon>Bacillales</taxon>
        <taxon>Bacillaceae</taxon>
        <taxon>Bacillus</taxon>
        <taxon>Bacillus cereus group</taxon>
    </lineage>
</organism>
<evidence type="ECO:0000313" key="1">
    <source>
        <dbReference type="EMBL" id="EOQ57615.1"/>
    </source>
</evidence>
<comment type="caution">
    <text evidence="1">The sequence shown here is derived from an EMBL/GenBank/DDBJ whole genome shotgun (WGS) entry which is preliminary data.</text>
</comment>
<dbReference type="AlphaFoldDB" id="A0ABC9SQ54"/>